<dbReference type="OrthoDB" id="6362340at2"/>
<dbReference type="EMBL" id="QNRF01000010">
    <property type="protein sequence ID" value="RBO79892.1"/>
    <property type="molecule type" value="Genomic_DNA"/>
</dbReference>
<feature type="signal peptide" evidence="1">
    <location>
        <begin position="1"/>
        <end position="18"/>
    </location>
</feature>
<protein>
    <recommendedName>
        <fullName evidence="4">PEGA domain-containing protein</fullName>
    </recommendedName>
</protein>
<evidence type="ECO:0000313" key="3">
    <source>
        <dbReference type="Proteomes" id="UP000252086"/>
    </source>
</evidence>
<evidence type="ECO:0008006" key="4">
    <source>
        <dbReference type="Google" id="ProtNLM"/>
    </source>
</evidence>
<comment type="caution">
    <text evidence="2">The sequence shown here is derived from an EMBL/GenBank/DDBJ whole genome shotgun (WGS) entry which is preliminary data.</text>
</comment>
<name>A0A366CW43_9GAMM</name>
<evidence type="ECO:0000256" key="1">
    <source>
        <dbReference type="SAM" id="SignalP"/>
    </source>
</evidence>
<proteinExistence type="predicted"/>
<dbReference type="Proteomes" id="UP000252086">
    <property type="component" value="Unassembled WGS sequence"/>
</dbReference>
<accession>A0A366CW43</accession>
<keyword evidence="1" id="KW-0732">Signal</keyword>
<sequence>MKKTSLILFALGSPVAMADNALIGIYCQENTNGAEVYVNDELKFECSDFAREAVVLEEGSYQIKAVQNINKEQEKVFIQQVDATADRPQRVRITMPQQASLTAYGLAMKEQREAEAARKLALEKERLAKQAVQTDLAQAGDGDLEAMQRVIKRYETGEGLEKDPLQVDYWRQQYTASKEKKERYEKIAQLESELENNPYFYWLGLFPRAIANSNASESSTLITGLPFYTIGDLISSPSVYFTRKDIEERLDTIEGHAVRWAKPDSMVAKASQ</sequence>
<organism evidence="2 3">
    <name type="scientific">Marinomonas aquiplantarum</name>
    <dbReference type="NCBI Taxonomy" id="491951"/>
    <lineage>
        <taxon>Bacteria</taxon>
        <taxon>Pseudomonadati</taxon>
        <taxon>Pseudomonadota</taxon>
        <taxon>Gammaproteobacteria</taxon>
        <taxon>Oceanospirillales</taxon>
        <taxon>Oceanospirillaceae</taxon>
        <taxon>Marinomonas</taxon>
    </lineage>
</organism>
<reference evidence="2 3" key="1">
    <citation type="submission" date="2018-06" db="EMBL/GenBank/DDBJ databases">
        <title>Genomic Encyclopedia of Type Strains, Phase III (KMG-III): the genomes of soil and plant-associated and newly described type strains.</title>
        <authorList>
            <person name="Whitman W."/>
        </authorList>
    </citation>
    <scope>NUCLEOTIDE SEQUENCE [LARGE SCALE GENOMIC DNA]</scope>
    <source>
        <strain evidence="2 3">CECT 7732</strain>
    </source>
</reference>
<gene>
    <name evidence="2" type="ORF">DFP76_11071</name>
</gene>
<dbReference type="AlphaFoldDB" id="A0A366CW43"/>
<keyword evidence="3" id="KW-1185">Reference proteome</keyword>
<evidence type="ECO:0000313" key="2">
    <source>
        <dbReference type="EMBL" id="RBO79892.1"/>
    </source>
</evidence>
<feature type="chain" id="PRO_5016688382" description="PEGA domain-containing protein" evidence="1">
    <location>
        <begin position="19"/>
        <end position="272"/>
    </location>
</feature>
<dbReference type="RefSeq" id="WP_113875549.1">
    <property type="nucleotide sequence ID" value="NZ_QNRF01000010.1"/>
</dbReference>